<evidence type="ECO:0000313" key="1">
    <source>
        <dbReference type="EMBL" id="VDK51487.1"/>
    </source>
</evidence>
<dbReference type="WBParaSite" id="GPUH_0001948701-mRNA-1">
    <property type="protein sequence ID" value="GPUH_0001948701-mRNA-1"/>
    <property type="gene ID" value="GPUH_0001948701"/>
</dbReference>
<evidence type="ECO:0000313" key="2">
    <source>
        <dbReference type="EMBL" id="VDN33889.1"/>
    </source>
</evidence>
<dbReference type="AlphaFoldDB" id="A0A183EES1"/>
<reference evidence="1 3" key="2">
    <citation type="submission" date="2018-11" db="EMBL/GenBank/DDBJ databases">
        <authorList>
            <consortium name="Pathogen Informatics"/>
        </authorList>
    </citation>
    <scope>NUCLEOTIDE SEQUENCE [LARGE SCALE GENOMIC DNA]</scope>
</reference>
<reference evidence="4 5" key="1">
    <citation type="submission" date="2016-06" db="UniProtKB">
        <authorList>
            <consortium name="WormBaseParasite"/>
        </authorList>
    </citation>
    <scope>IDENTIFICATION</scope>
</reference>
<dbReference type="Proteomes" id="UP000271098">
    <property type="component" value="Unassembled WGS sequence"/>
</dbReference>
<sequence>MLESLVKQHPSHDLYVWPGSVPLLNNKGLYFLLTRRVDQMLIYETSLIGGIEFLPDGNYKPKLIRVDDSAVK</sequence>
<evidence type="ECO:0000313" key="5">
    <source>
        <dbReference type="WBParaSite" id="GPUH_0001948701-mRNA-1"/>
    </source>
</evidence>
<accession>A0A183EES1</accession>
<name>A0A183EES1_9BILA</name>
<evidence type="ECO:0000313" key="3">
    <source>
        <dbReference type="Proteomes" id="UP000271098"/>
    </source>
</evidence>
<keyword evidence="3" id="KW-1185">Reference proteome</keyword>
<evidence type="ECO:0000313" key="4">
    <source>
        <dbReference type="WBParaSite" id="GPUH_0000562201-mRNA-1"/>
    </source>
</evidence>
<protein>
    <submittedName>
        <fullName evidence="4 5">Doublecortin domain-containing protein</fullName>
    </submittedName>
</protein>
<gene>
    <name evidence="2" type="ORF">GPUH_LOCUS19462</name>
    <name evidence="1" type="ORF">GPUH_LOCUS5616</name>
</gene>
<dbReference type="EMBL" id="UYRT01012147">
    <property type="protein sequence ID" value="VDK51487.1"/>
    <property type="molecule type" value="Genomic_DNA"/>
</dbReference>
<proteinExistence type="predicted"/>
<organism evidence="5">
    <name type="scientific">Gongylonema pulchrum</name>
    <dbReference type="NCBI Taxonomy" id="637853"/>
    <lineage>
        <taxon>Eukaryota</taxon>
        <taxon>Metazoa</taxon>
        <taxon>Ecdysozoa</taxon>
        <taxon>Nematoda</taxon>
        <taxon>Chromadorea</taxon>
        <taxon>Rhabditida</taxon>
        <taxon>Spirurina</taxon>
        <taxon>Spiruromorpha</taxon>
        <taxon>Spiruroidea</taxon>
        <taxon>Gongylonematidae</taxon>
        <taxon>Gongylonema</taxon>
    </lineage>
</organism>
<dbReference type="EMBL" id="UYRT01088564">
    <property type="protein sequence ID" value="VDN33889.1"/>
    <property type="molecule type" value="Genomic_DNA"/>
</dbReference>
<dbReference type="WBParaSite" id="GPUH_0000562201-mRNA-1">
    <property type="protein sequence ID" value="GPUH_0000562201-mRNA-1"/>
    <property type="gene ID" value="GPUH_0000562201"/>
</dbReference>
<dbReference type="OrthoDB" id="5792187at2759"/>